<dbReference type="RefSeq" id="WP_005440365.1">
    <property type="nucleotide sequence ID" value="NZ_CM001466.1"/>
</dbReference>
<gene>
    <name evidence="1" type="ORF">SacazDRAFT_01620</name>
</gene>
<dbReference type="Gene3D" id="2.160.20.80">
    <property type="entry name" value="E3 ubiquitin-protein ligase SopA"/>
    <property type="match status" value="1"/>
</dbReference>
<evidence type="ECO:0000313" key="1">
    <source>
        <dbReference type="EMBL" id="EHY88545.1"/>
    </source>
</evidence>
<dbReference type="InterPro" id="IPR001646">
    <property type="entry name" value="5peptide_repeat"/>
</dbReference>
<dbReference type="EMBL" id="CM001466">
    <property type="protein sequence ID" value="EHY88545.1"/>
    <property type="molecule type" value="Genomic_DNA"/>
</dbReference>
<protein>
    <submittedName>
        <fullName evidence="1">Low-complexity protein</fullName>
    </submittedName>
</protein>
<keyword evidence="2" id="KW-1185">Reference proteome</keyword>
<accession>H8GA18</accession>
<organism evidence="1 2">
    <name type="scientific">Saccharomonospora azurea NA-128</name>
    <dbReference type="NCBI Taxonomy" id="882081"/>
    <lineage>
        <taxon>Bacteria</taxon>
        <taxon>Bacillati</taxon>
        <taxon>Actinomycetota</taxon>
        <taxon>Actinomycetes</taxon>
        <taxon>Pseudonocardiales</taxon>
        <taxon>Pseudonocardiaceae</taxon>
        <taxon>Saccharomonospora</taxon>
    </lineage>
</organism>
<dbReference type="HOGENOM" id="CLU_068870_0_0_11"/>
<dbReference type="AlphaFoldDB" id="H8GA18"/>
<proteinExistence type="predicted"/>
<dbReference type="PANTHER" id="PTHR14136:SF17">
    <property type="entry name" value="BTB_POZ DOMAIN-CONTAINING PROTEIN KCTD9"/>
    <property type="match status" value="1"/>
</dbReference>
<sequence>MSAGTTEDVVDVKSAPVRELRADCARCAGLCCVALPFQSASGFPADKEAGQPCHHLDTSSRCRIHAELRPRGFTGCTVFDCFGAGQRITQESFGGRTWRDEPALARRMFPAFAVARHLHEMLWYLAEATERAPVGELREESRRAFDRIDALAGSEPESLLAVDVDAERRDVGPLLSRVSDAVRAAVPGPRPDHTYADLAGRRMRRADLRGATLRGALLIAADLREADLRGADLLGTDLRDANLSGADLSGCLFLTQPQVNSAVGDARTRLPERLERPDNW</sequence>
<dbReference type="InterPro" id="IPR051082">
    <property type="entry name" value="Pentapeptide-BTB/POZ_domain"/>
</dbReference>
<name>H8GA18_9PSEU</name>
<reference evidence="1 2" key="1">
    <citation type="journal article" date="2012" name="Stand. Genomic Sci.">
        <title>Genome sequence of the soil bacterium Saccharomonospora azurea type strain (NA-128(T)).</title>
        <authorList>
            <person name="Klenk H.P."/>
            <person name="Held B."/>
            <person name="Lucas S."/>
            <person name="Lapidus A."/>
            <person name="Copeland A."/>
            <person name="Hammon N."/>
            <person name="Pitluck S."/>
            <person name="Goodwin L.A."/>
            <person name="Han C."/>
            <person name="Tapia R."/>
            <person name="Brambilla E.M."/>
            <person name="Potter G."/>
            <person name="Land M."/>
            <person name="Ivanova N."/>
            <person name="Rohde M."/>
            <person name="Goker M."/>
            <person name="Detter J.C."/>
            <person name="Kyrpides N.C."/>
            <person name="Woyke T."/>
        </authorList>
    </citation>
    <scope>NUCLEOTIDE SEQUENCE [LARGE SCALE GENOMIC DNA]</scope>
    <source>
        <strain evidence="1 2">NA-128</strain>
    </source>
</reference>
<evidence type="ECO:0000313" key="2">
    <source>
        <dbReference type="Proteomes" id="UP000004705"/>
    </source>
</evidence>
<dbReference type="Pfam" id="PF00805">
    <property type="entry name" value="Pentapeptide"/>
    <property type="match status" value="1"/>
</dbReference>
<dbReference type="Proteomes" id="UP000004705">
    <property type="component" value="Chromosome"/>
</dbReference>
<dbReference type="SUPFAM" id="SSF141571">
    <property type="entry name" value="Pentapeptide repeat-like"/>
    <property type="match status" value="1"/>
</dbReference>
<dbReference type="OrthoDB" id="154708at2"/>
<dbReference type="PANTHER" id="PTHR14136">
    <property type="entry name" value="BTB_POZ DOMAIN-CONTAINING PROTEIN KCTD9"/>
    <property type="match status" value="1"/>
</dbReference>